<name>A0A0V0R1B2_PSEPJ</name>
<dbReference type="CDD" id="cd00064">
    <property type="entry name" value="FU"/>
    <property type="match status" value="1"/>
</dbReference>
<reference evidence="1 2" key="1">
    <citation type="journal article" date="2015" name="Sci. Rep.">
        <title>Genome of the facultative scuticociliatosis pathogen Pseudocohnilembus persalinus provides insight into its virulence through horizontal gene transfer.</title>
        <authorList>
            <person name="Xiong J."/>
            <person name="Wang G."/>
            <person name="Cheng J."/>
            <person name="Tian M."/>
            <person name="Pan X."/>
            <person name="Warren A."/>
            <person name="Jiang C."/>
            <person name="Yuan D."/>
            <person name="Miao W."/>
        </authorList>
    </citation>
    <scope>NUCLEOTIDE SEQUENCE [LARGE SCALE GENOMIC DNA]</scope>
    <source>
        <strain evidence="1">36N120E</strain>
    </source>
</reference>
<sequence>MGNNQIRYDQLDVNRVNKEKDSVQYLDDISDEFEKEQVLIGLKKNQLYKEMKLTRDACDDNILYYYLLKRIDYEQNIEKIILNGQFVCKNEKKQFFIQNIQFITIQTANKIGYITKNHQFKHLWTGWGNKSQLNSHQMLMNSKNRFDLHSGEHISKTISQNKTRPIRWYYLENNFQWTAPLGSEFVERSYINNQKNPKKGSAGIQITERYEFFNKQSVYKLPRQFQKNCHFSCKSCLTSAYNDCFQCNSGFILNNITQYSLDYLPLRTYEYTETVKISIGQCYCSGQSTQNDQNNRFISLLTNALFQKNDEILYRRRLWLIEKLYKLD</sequence>
<accession>A0A0V0R1B2</accession>
<dbReference type="InterPro" id="IPR006212">
    <property type="entry name" value="Furin_repeat"/>
</dbReference>
<dbReference type="SUPFAM" id="SSF57184">
    <property type="entry name" value="Growth factor receptor domain"/>
    <property type="match status" value="1"/>
</dbReference>
<protein>
    <submittedName>
        <fullName evidence="1">Insulin-like growth factor binding protein, N-terminal</fullName>
    </submittedName>
</protein>
<evidence type="ECO:0000313" key="2">
    <source>
        <dbReference type="Proteomes" id="UP000054937"/>
    </source>
</evidence>
<dbReference type="Proteomes" id="UP000054937">
    <property type="component" value="Unassembled WGS sequence"/>
</dbReference>
<organism evidence="1 2">
    <name type="scientific">Pseudocohnilembus persalinus</name>
    <name type="common">Ciliate</name>
    <dbReference type="NCBI Taxonomy" id="266149"/>
    <lineage>
        <taxon>Eukaryota</taxon>
        <taxon>Sar</taxon>
        <taxon>Alveolata</taxon>
        <taxon>Ciliophora</taxon>
        <taxon>Intramacronucleata</taxon>
        <taxon>Oligohymenophorea</taxon>
        <taxon>Scuticociliatia</taxon>
        <taxon>Philasterida</taxon>
        <taxon>Pseudocohnilembidae</taxon>
        <taxon>Pseudocohnilembus</taxon>
    </lineage>
</organism>
<dbReference type="EMBL" id="LDAU01000066">
    <property type="protein sequence ID" value="KRX08308.1"/>
    <property type="molecule type" value="Genomic_DNA"/>
</dbReference>
<proteinExistence type="predicted"/>
<dbReference type="AlphaFoldDB" id="A0A0V0R1B2"/>
<gene>
    <name evidence="1" type="ORF">PPERSA_01769</name>
</gene>
<dbReference type="InterPro" id="IPR009030">
    <property type="entry name" value="Growth_fac_rcpt_cys_sf"/>
</dbReference>
<dbReference type="InParanoid" id="A0A0V0R1B2"/>
<comment type="caution">
    <text evidence="1">The sequence shown here is derived from an EMBL/GenBank/DDBJ whole genome shotgun (WGS) entry which is preliminary data.</text>
</comment>
<keyword evidence="2" id="KW-1185">Reference proteome</keyword>
<evidence type="ECO:0000313" key="1">
    <source>
        <dbReference type="EMBL" id="KRX08308.1"/>
    </source>
</evidence>